<protein>
    <submittedName>
        <fullName evidence="2">Amidohydrolase</fullName>
    </submittedName>
</protein>
<dbReference type="Proteomes" id="UP000270342">
    <property type="component" value="Unassembled WGS sequence"/>
</dbReference>
<proteinExistence type="predicted"/>
<dbReference type="InterPro" id="IPR013108">
    <property type="entry name" value="Amidohydro_3"/>
</dbReference>
<dbReference type="InterPro" id="IPR011059">
    <property type="entry name" value="Metal-dep_hydrolase_composite"/>
</dbReference>
<dbReference type="AlphaFoldDB" id="A0A494Y5I9"/>
<dbReference type="SUPFAM" id="SSF51556">
    <property type="entry name" value="Metallo-dependent hydrolases"/>
    <property type="match status" value="1"/>
</dbReference>
<evidence type="ECO:0000259" key="1">
    <source>
        <dbReference type="Pfam" id="PF07969"/>
    </source>
</evidence>
<dbReference type="OrthoDB" id="9815027at2"/>
<organism evidence="2 3">
    <name type="scientific">Pararobbsia silviterrae</name>
    <dbReference type="NCBI Taxonomy" id="1792498"/>
    <lineage>
        <taxon>Bacteria</taxon>
        <taxon>Pseudomonadati</taxon>
        <taxon>Pseudomonadota</taxon>
        <taxon>Betaproteobacteria</taxon>
        <taxon>Burkholderiales</taxon>
        <taxon>Burkholderiaceae</taxon>
        <taxon>Pararobbsia</taxon>
    </lineage>
</organism>
<comment type="caution">
    <text evidence="2">The sequence shown here is derived from an EMBL/GenBank/DDBJ whole genome shotgun (WGS) entry which is preliminary data.</text>
</comment>
<dbReference type="Gene3D" id="2.30.40.10">
    <property type="entry name" value="Urease, subunit C, domain 1"/>
    <property type="match status" value="1"/>
</dbReference>
<reference evidence="2 3" key="1">
    <citation type="submission" date="2018-10" db="EMBL/GenBank/DDBJ databases">
        <title>Robbsia sp. DHC34, isolated from soil.</title>
        <authorList>
            <person name="Gao Z.-H."/>
            <person name="Qiu L.-H."/>
        </authorList>
    </citation>
    <scope>NUCLEOTIDE SEQUENCE [LARGE SCALE GENOMIC DNA]</scope>
    <source>
        <strain evidence="2 3">DHC34</strain>
    </source>
</reference>
<keyword evidence="3" id="KW-1185">Reference proteome</keyword>
<dbReference type="Pfam" id="PF07969">
    <property type="entry name" value="Amidohydro_3"/>
    <property type="match status" value="1"/>
</dbReference>
<gene>
    <name evidence="2" type="ORF">D7S86_06700</name>
</gene>
<evidence type="ECO:0000313" key="2">
    <source>
        <dbReference type="EMBL" id="RKP57901.1"/>
    </source>
</evidence>
<sequence>MNPPLSLATYTAIDRARLPRWLLPDAWPTTLGEPALATIEIADARVHAVTPYSDTSPAGSARRLDLGGALVLPGLFEPHAHIDKAYTRSRMGRIVPGLLGAIDAAAHDRERQNADDIRARAYRALLDAERAGVTRLRTHIDWPDASAPLAWHVIGELAELWRDRVHVERIALVPLPRFAWRDRANAIARTVAASRDAWLGGFIHTSNFDARALEQLIDAASHADVGLDLHVDEELSTQARGLSDIAALAREMRPARPIVCSHVCALAARPERDALVVLDRVADAPITLVSLPRTNLLLQDAETGRTPRLRGITLIAEAQARAIPVLIGTDNVQDAFCAYGTHDPIDALRLAAIAAQLDDVFDRWSASICRTDWIDRADRGPASLIDRRADFTVFEDTDAHIWPEAARRSMLRAHGIARATVH</sequence>
<dbReference type="InterPro" id="IPR032466">
    <property type="entry name" value="Metal_Hydrolase"/>
</dbReference>
<dbReference type="GO" id="GO:0006209">
    <property type="term" value="P:cytosine catabolic process"/>
    <property type="evidence" value="ECO:0007669"/>
    <property type="project" value="TreeGrafter"/>
</dbReference>
<dbReference type="GO" id="GO:0004131">
    <property type="term" value="F:cytosine deaminase activity"/>
    <property type="evidence" value="ECO:0007669"/>
    <property type="project" value="TreeGrafter"/>
</dbReference>
<keyword evidence="2" id="KW-0378">Hydrolase</keyword>
<accession>A0A494Y5I9</accession>
<dbReference type="EMBL" id="RBZU01000002">
    <property type="protein sequence ID" value="RKP57901.1"/>
    <property type="molecule type" value="Genomic_DNA"/>
</dbReference>
<dbReference type="InterPro" id="IPR052349">
    <property type="entry name" value="Metallo-hydrolase_Enzymes"/>
</dbReference>
<dbReference type="Gene3D" id="3.20.20.140">
    <property type="entry name" value="Metal-dependent hydrolases"/>
    <property type="match status" value="1"/>
</dbReference>
<feature type="domain" description="Amidohydrolase 3" evidence="1">
    <location>
        <begin position="192"/>
        <end position="343"/>
    </location>
</feature>
<dbReference type="SUPFAM" id="SSF51338">
    <property type="entry name" value="Composite domain of metallo-dependent hydrolases"/>
    <property type="match status" value="1"/>
</dbReference>
<dbReference type="PANTHER" id="PTHR32027:SF0">
    <property type="entry name" value="CYTOSINE DEAMINASE"/>
    <property type="match status" value="1"/>
</dbReference>
<dbReference type="RefSeq" id="WP_121085256.1">
    <property type="nucleotide sequence ID" value="NZ_RBZU01000002.1"/>
</dbReference>
<dbReference type="GO" id="GO:0035888">
    <property type="term" value="F:isoguanine deaminase activity"/>
    <property type="evidence" value="ECO:0007669"/>
    <property type="project" value="TreeGrafter"/>
</dbReference>
<evidence type="ECO:0000313" key="3">
    <source>
        <dbReference type="Proteomes" id="UP000270342"/>
    </source>
</evidence>
<name>A0A494Y5I9_9BURK</name>
<dbReference type="PANTHER" id="PTHR32027">
    <property type="entry name" value="CYTOSINE DEAMINASE"/>
    <property type="match status" value="1"/>
</dbReference>